<feature type="chain" id="PRO_5002434872" evidence="1">
    <location>
        <begin position="20"/>
        <end position="54"/>
    </location>
</feature>
<accession>A0A0E9X2G2</accession>
<protein>
    <submittedName>
        <fullName evidence="2">Uncharacterized protein</fullName>
    </submittedName>
</protein>
<sequence length="54" mass="6215">MFRSIFIFICAVFFRISVSRHHAVVTAIGYNFTYSIGEKTIFCCLCRFVFVVPG</sequence>
<name>A0A0E9X2G2_ANGAN</name>
<dbReference type="AlphaFoldDB" id="A0A0E9X2G2"/>
<reference evidence="2" key="2">
    <citation type="journal article" date="2015" name="Fish Shellfish Immunol.">
        <title>Early steps in the European eel (Anguilla anguilla)-Vibrio vulnificus interaction in the gills: Role of the RtxA13 toxin.</title>
        <authorList>
            <person name="Callol A."/>
            <person name="Pajuelo D."/>
            <person name="Ebbesson L."/>
            <person name="Teles M."/>
            <person name="MacKenzie S."/>
            <person name="Amaro C."/>
        </authorList>
    </citation>
    <scope>NUCLEOTIDE SEQUENCE</scope>
</reference>
<proteinExistence type="predicted"/>
<evidence type="ECO:0000313" key="2">
    <source>
        <dbReference type="EMBL" id="JAH96661.1"/>
    </source>
</evidence>
<evidence type="ECO:0000256" key="1">
    <source>
        <dbReference type="SAM" id="SignalP"/>
    </source>
</evidence>
<dbReference type="EMBL" id="GBXM01011916">
    <property type="protein sequence ID" value="JAH96661.1"/>
    <property type="molecule type" value="Transcribed_RNA"/>
</dbReference>
<keyword evidence="1" id="KW-0732">Signal</keyword>
<organism evidence="2">
    <name type="scientific">Anguilla anguilla</name>
    <name type="common">European freshwater eel</name>
    <name type="synonym">Muraena anguilla</name>
    <dbReference type="NCBI Taxonomy" id="7936"/>
    <lineage>
        <taxon>Eukaryota</taxon>
        <taxon>Metazoa</taxon>
        <taxon>Chordata</taxon>
        <taxon>Craniata</taxon>
        <taxon>Vertebrata</taxon>
        <taxon>Euteleostomi</taxon>
        <taxon>Actinopterygii</taxon>
        <taxon>Neopterygii</taxon>
        <taxon>Teleostei</taxon>
        <taxon>Anguilliformes</taxon>
        <taxon>Anguillidae</taxon>
        <taxon>Anguilla</taxon>
    </lineage>
</organism>
<feature type="signal peptide" evidence="1">
    <location>
        <begin position="1"/>
        <end position="19"/>
    </location>
</feature>
<reference evidence="2" key="1">
    <citation type="submission" date="2014-11" db="EMBL/GenBank/DDBJ databases">
        <authorList>
            <person name="Amaro Gonzalez C."/>
        </authorList>
    </citation>
    <scope>NUCLEOTIDE SEQUENCE</scope>
</reference>